<dbReference type="GeneID" id="109723965"/>
<feature type="compositionally biased region" description="Basic and acidic residues" evidence="2">
    <location>
        <begin position="599"/>
        <end position="624"/>
    </location>
</feature>
<feature type="domain" description="PWI" evidence="3">
    <location>
        <begin position="27"/>
        <end position="125"/>
    </location>
</feature>
<dbReference type="InterPro" id="IPR002483">
    <property type="entry name" value="PWI_dom"/>
</dbReference>
<name>A0A6P5GK01_ANACO</name>
<dbReference type="Pfam" id="PF01480">
    <property type="entry name" value="PWI"/>
    <property type="match status" value="1"/>
</dbReference>
<evidence type="ECO:0000259" key="3">
    <source>
        <dbReference type="PROSITE" id="PS51025"/>
    </source>
</evidence>
<feature type="compositionally biased region" description="Low complexity" evidence="2">
    <location>
        <begin position="210"/>
        <end position="231"/>
    </location>
</feature>
<dbReference type="PANTHER" id="PTHR23148:SF0">
    <property type="entry name" value="SERINE_ARGININE REPETITIVE MATRIX PROTEIN 1"/>
    <property type="match status" value="1"/>
</dbReference>
<feature type="compositionally biased region" description="Basic and acidic residues" evidence="2">
    <location>
        <begin position="178"/>
        <end position="188"/>
    </location>
</feature>
<dbReference type="GO" id="GO:0003723">
    <property type="term" value="F:RNA binding"/>
    <property type="evidence" value="ECO:0007669"/>
    <property type="project" value="TreeGrafter"/>
</dbReference>
<protein>
    <submittedName>
        <fullName evidence="5">Serine/arginine repetitive matrix protein 1 isoform X1</fullName>
    </submittedName>
</protein>
<feature type="compositionally biased region" description="Low complexity" evidence="2">
    <location>
        <begin position="388"/>
        <end position="422"/>
    </location>
</feature>
<feature type="compositionally biased region" description="Basic and acidic residues" evidence="2">
    <location>
        <begin position="723"/>
        <end position="736"/>
    </location>
</feature>
<feature type="compositionally biased region" description="Basic and acidic residues" evidence="2">
    <location>
        <begin position="487"/>
        <end position="503"/>
    </location>
</feature>
<feature type="compositionally biased region" description="Basic residues" evidence="2">
    <location>
        <begin position="281"/>
        <end position="312"/>
    </location>
</feature>
<dbReference type="Proteomes" id="UP000515123">
    <property type="component" value="Linkage group 18"/>
</dbReference>
<feature type="compositionally biased region" description="Basic residues" evidence="2">
    <location>
        <begin position="322"/>
        <end position="343"/>
    </location>
</feature>
<sequence>MSGGFFRGTSADQDTRFSNKQAKLLKTQKFAPELEHLVDMTKVKMDVIRPWIATRVTELLGFEDEVLINFIYGLLDGKEIDGKQIQIQLTGFMEKNTVKFMKELWGLLLSAQKNASGVPQQFLDAKEEEILKRKAENDKIALEIQKRREKEGRELEQEKHQTRDGEDHNPKLANVAFDSKEERDSDVRHHSRAKNQHSRSRGSDDRSPSHRQSPLPSRSHSRSISKSGSYSMEDRKLRNRSVSPESRRPSVSPKRRSRSPLRQPIPFERQHRSPRRSLSPSRRRSPRKARSPVRRRSPHPRRRSPSLSRRRSPSPYRDRSPYGRRRSPSFRRRRSPSPARRRSPSPAFHRSPVRRRPFTPPRRRTPSSVRRRLPLPPSRSPRVRRRSPVSSPRTRGSNPYLSPRQRRSSSPYRSRSPYPYRRASSREIERRTNGVRISRDEHTPRRYRERRSPSQHSDDREMAEHLDTKQKALDSTSRRLPITLRSPQRDLTDHNEIHNREQSLHLQNSPNHSESPSLSGKVPSDNRKQLPCHDSPDTSREEDKASRARKNVHHVDTSSRKNKDLLTDVHQKVSTNDLDRKEYSPNQSADDYASANQTRHADLKSIKKIDEQKTDRDRQKKLEHQPSQSSHETEFGVGRIKGRKFYHDDVYERVESDHETETRKSKKKLDESNEITVGSDSEEAERGKKRWHKKSYKHKRHLNDSSESDSETDKETKRRRKDEKRLRKEEKRQRREERHRRKLERRESKQKAKPVDTVTPPSDLDEDQDAAHELSDARETESEQKKLEFELRARALESLRAKKATNR</sequence>
<dbReference type="GO" id="GO:0005681">
    <property type="term" value="C:spliceosomal complex"/>
    <property type="evidence" value="ECO:0007669"/>
    <property type="project" value="TreeGrafter"/>
</dbReference>
<gene>
    <name evidence="5" type="primary">LOC109723965</name>
</gene>
<dbReference type="Gene3D" id="1.20.1390.10">
    <property type="entry name" value="PWI domain"/>
    <property type="match status" value="1"/>
</dbReference>
<feature type="compositionally biased region" description="Basic and acidic residues" evidence="2">
    <location>
        <begin position="769"/>
        <end position="786"/>
    </location>
</feature>
<dbReference type="OrthoDB" id="163257at2759"/>
<feature type="compositionally biased region" description="Polar residues" evidence="2">
    <location>
        <begin position="504"/>
        <end position="518"/>
    </location>
</feature>
<evidence type="ECO:0000313" key="4">
    <source>
        <dbReference type="Proteomes" id="UP000515123"/>
    </source>
</evidence>
<feature type="region of interest" description="Disordered" evidence="2">
    <location>
        <begin position="149"/>
        <end position="786"/>
    </location>
</feature>
<feature type="compositionally biased region" description="Basic and acidic residues" evidence="2">
    <location>
        <begin position="424"/>
        <end position="472"/>
    </location>
</feature>
<dbReference type="SUPFAM" id="SSF101233">
    <property type="entry name" value="PWI domain"/>
    <property type="match status" value="1"/>
</dbReference>
<dbReference type="RefSeq" id="XP_020108107.1">
    <property type="nucleotide sequence ID" value="XM_020252518.1"/>
</dbReference>
<dbReference type="PANTHER" id="PTHR23148">
    <property type="entry name" value="SERINE/ARGININE REGULATED NUCLEAR MATRIX PROTEIN"/>
    <property type="match status" value="1"/>
</dbReference>
<feature type="compositionally biased region" description="Basic and acidic residues" evidence="2">
    <location>
        <begin position="744"/>
        <end position="754"/>
    </location>
</feature>
<dbReference type="InterPro" id="IPR052225">
    <property type="entry name" value="Ser/Arg_repetitive_matrix"/>
</dbReference>
<evidence type="ECO:0000313" key="5">
    <source>
        <dbReference type="RefSeq" id="XP_020108107.1"/>
    </source>
</evidence>
<proteinExistence type="predicted"/>
<organism evidence="4 5">
    <name type="scientific">Ananas comosus</name>
    <name type="common">Pineapple</name>
    <name type="synonym">Ananas ananas</name>
    <dbReference type="NCBI Taxonomy" id="4615"/>
    <lineage>
        <taxon>Eukaryota</taxon>
        <taxon>Viridiplantae</taxon>
        <taxon>Streptophyta</taxon>
        <taxon>Embryophyta</taxon>
        <taxon>Tracheophyta</taxon>
        <taxon>Spermatophyta</taxon>
        <taxon>Magnoliopsida</taxon>
        <taxon>Liliopsida</taxon>
        <taxon>Poales</taxon>
        <taxon>Bromeliaceae</taxon>
        <taxon>Bromelioideae</taxon>
        <taxon>Ananas</taxon>
    </lineage>
</organism>
<dbReference type="AlphaFoldDB" id="A0A6P5GK01"/>
<evidence type="ECO:0000256" key="1">
    <source>
        <dbReference type="ARBA" id="ARBA00022664"/>
    </source>
</evidence>
<reference evidence="5" key="2">
    <citation type="submission" date="2025-08" db="UniProtKB">
        <authorList>
            <consortium name="RefSeq"/>
        </authorList>
    </citation>
    <scope>IDENTIFICATION</scope>
    <source>
        <tissue evidence="5">Leaf</tissue>
    </source>
</reference>
<feature type="compositionally biased region" description="Basic and acidic residues" evidence="2">
    <location>
        <begin position="553"/>
        <end position="583"/>
    </location>
</feature>
<dbReference type="GO" id="GO:0006397">
    <property type="term" value="P:mRNA processing"/>
    <property type="evidence" value="ECO:0007669"/>
    <property type="project" value="UniProtKB-KW"/>
</dbReference>
<dbReference type="InterPro" id="IPR036483">
    <property type="entry name" value="PWI_dom_sf"/>
</dbReference>
<feature type="compositionally biased region" description="Basic residues" evidence="2">
    <location>
        <begin position="687"/>
        <end position="701"/>
    </location>
</feature>
<dbReference type="SMART" id="SM00311">
    <property type="entry name" value="PWI"/>
    <property type="match status" value="1"/>
</dbReference>
<feature type="compositionally biased region" description="Basic and acidic residues" evidence="2">
    <location>
        <begin position="149"/>
        <end position="170"/>
    </location>
</feature>
<keyword evidence="1" id="KW-0507">mRNA processing</keyword>
<feature type="compositionally biased region" description="Basic residues" evidence="2">
    <location>
        <begin position="189"/>
        <end position="200"/>
    </location>
</feature>
<feature type="compositionally biased region" description="Low complexity" evidence="2">
    <location>
        <begin position="240"/>
        <end position="252"/>
    </location>
</feature>
<reference evidence="4" key="1">
    <citation type="journal article" date="2015" name="Nat. Genet.">
        <title>The pineapple genome and the evolution of CAM photosynthesis.</title>
        <authorList>
            <person name="Ming R."/>
            <person name="VanBuren R."/>
            <person name="Wai C.M."/>
            <person name="Tang H."/>
            <person name="Schatz M.C."/>
            <person name="Bowers J.E."/>
            <person name="Lyons E."/>
            <person name="Wang M.L."/>
            <person name="Chen J."/>
            <person name="Biggers E."/>
            <person name="Zhang J."/>
            <person name="Huang L."/>
            <person name="Zhang L."/>
            <person name="Miao W."/>
            <person name="Zhang J."/>
            <person name="Ye Z."/>
            <person name="Miao C."/>
            <person name="Lin Z."/>
            <person name="Wang H."/>
            <person name="Zhou H."/>
            <person name="Yim W.C."/>
            <person name="Priest H.D."/>
            <person name="Zheng C."/>
            <person name="Woodhouse M."/>
            <person name="Edger P.P."/>
            <person name="Guyot R."/>
            <person name="Guo H.B."/>
            <person name="Guo H."/>
            <person name="Zheng G."/>
            <person name="Singh R."/>
            <person name="Sharma A."/>
            <person name="Min X."/>
            <person name="Zheng Y."/>
            <person name="Lee H."/>
            <person name="Gurtowski J."/>
            <person name="Sedlazeck F.J."/>
            <person name="Harkess A."/>
            <person name="McKain M.R."/>
            <person name="Liao Z."/>
            <person name="Fang J."/>
            <person name="Liu J."/>
            <person name="Zhang X."/>
            <person name="Zhang Q."/>
            <person name="Hu W."/>
            <person name="Qin Y."/>
            <person name="Wang K."/>
            <person name="Chen L.Y."/>
            <person name="Shirley N."/>
            <person name="Lin Y.R."/>
            <person name="Liu L.Y."/>
            <person name="Hernandez A.G."/>
            <person name="Wright C.L."/>
            <person name="Bulone V."/>
            <person name="Tuskan G.A."/>
            <person name="Heath K."/>
            <person name="Zee F."/>
            <person name="Moore P.H."/>
            <person name="Sunkar R."/>
            <person name="Leebens-Mack J.H."/>
            <person name="Mockler T."/>
            <person name="Bennetzen J.L."/>
            <person name="Freeling M."/>
            <person name="Sankoff D."/>
            <person name="Paterson A.H."/>
            <person name="Zhu X."/>
            <person name="Yang X."/>
            <person name="Smith J.A."/>
            <person name="Cushman J.C."/>
            <person name="Paull R.E."/>
            <person name="Yu Q."/>
        </authorList>
    </citation>
    <scope>NUCLEOTIDE SEQUENCE [LARGE SCALE GENOMIC DNA]</scope>
    <source>
        <strain evidence="4">cv. F153</strain>
    </source>
</reference>
<accession>A0A6P5GK01</accession>
<dbReference type="GO" id="GO:0048024">
    <property type="term" value="P:regulation of mRNA splicing, via spliceosome"/>
    <property type="evidence" value="ECO:0007669"/>
    <property type="project" value="TreeGrafter"/>
</dbReference>
<evidence type="ECO:0000256" key="2">
    <source>
        <dbReference type="SAM" id="MobiDB-lite"/>
    </source>
</evidence>
<feature type="compositionally biased region" description="Polar residues" evidence="2">
    <location>
        <begin position="584"/>
        <end position="598"/>
    </location>
</feature>
<feature type="compositionally biased region" description="Basic and acidic residues" evidence="2">
    <location>
        <begin position="645"/>
        <end position="671"/>
    </location>
</feature>
<keyword evidence="4" id="KW-1185">Reference proteome</keyword>
<dbReference type="PROSITE" id="PS51025">
    <property type="entry name" value="PWI"/>
    <property type="match status" value="1"/>
</dbReference>
<feature type="compositionally biased region" description="Basic and acidic residues" evidence="2">
    <location>
        <begin position="534"/>
        <end position="546"/>
    </location>
</feature>
<feature type="compositionally biased region" description="Basic residues" evidence="2">
    <location>
        <begin position="351"/>
        <end position="373"/>
    </location>
</feature>